<feature type="transmembrane region" description="Helical" evidence="1">
    <location>
        <begin position="7"/>
        <end position="24"/>
    </location>
</feature>
<keyword evidence="1" id="KW-1133">Transmembrane helix</keyword>
<proteinExistence type="predicted"/>
<dbReference type="WBParaSite" id="TCONS_00001425.p1">
    <property type="protein sequence ID" value="TCONS_00001425.p1"/>
    <property type="gene ID" value="XLOC_001311"/>
</dbReference>
<dbReference type="Proteomes" id="UP000035681">
    <property type="component" value="Unplaced"/>
</dbReference>
<accession>A0A0K0E015</accession>
<organism evidence="3">
    <name type="scientific">Strongyloides stercoralis</name>
    <name type="common">Threadworm</name>
    <dbReference type="NCBI Taxonomy" id="6248"/>
    <lineage>
        <taxon>Eukaryota</taxon>
        <taxon>Metazoa</taxon>
        <taxon>Ecdysozoa</taxon>
        <taxon>Nematoda</taxon>
        <taxon>Chromadorea</taxon>
        <taxon>Rhabditida</taxon>
        <taxon>Tylenchina</taxon>
        <taxon>Panagrolaimomorpha</taxon>
        <taxon>Strongyloidoidea</taxon>
        <taxon>Strongyloididae</taxon>
        <taxon>Strongyloides</taxon>
    </lineage>
</organism>
<keyword evidence="1" id="KW-0812">Transmembrane</keyword>
<reference evidence="3" key="1">
    <citation type="submission" date="2015-08" db="UniProtKB">
        <authorList>
            <consortium name="WormBaseParasite"/>
        </authorList>
    </citation>
    <scope>IDENTIFICATION</scope>
</reference>
<evidence type="ECO:0000313" key="3">
    <source>
        <dbReference type="WBParaSite" id="SSTP_0000283200.1"/>
    </source>
</evidence>
<evidence type="ECO:0000256" key="1">
    <source>
        <dbReference type="SAM" id="Phobius"/>
    </source>
</evidence>
<dbReference type="WBParaSite" id="SSTP_0000283200.1">
    <property type="protein sequence ID" value="SSTP_0000283200.1"/>
    <property type="gene ID" value="SSTP_0000283200"/>
</dbReference>
<feature type="transmembrane region" description="Helical" evidence="1">
    <location>
        <begin position="228"/>
        <end position="249"/>
    </location>
</feature>
<keyword evidence="2" id="KW-1185">Reference proteome</keyword>
<evidence type="ECO:0000313" key="2">
    <source>
        <dbReference type="Proteomes" id="UP000035681"/>
    </source>
</evidence>
<evidence type="ECO:0000313" key="4">
    <source>
        <dbReference type="WBParaSite" id="TCONS_00001425.p1"/>
    </source>
</evidence>
<name>A0A0K0E015_STRER</name>
<protein>
    <submittedName>
        <fullName evidence="3 4">Uncharacterized protein</fullName>
    </submittedName>
</protein>
<dbReference type="AlphaFoldDB" id="A0A0K0E015"/>
<keyword evidence="1" id="KW-0472">Membrane</keyword>
<sequence>MNIRYNFLRLFLLFFVLKINYTIFSLKCFSCANDFVVWHWRHFFLRRNYALSSSDNECMNNFYTPESLTVCSTSCFIFILNGTDKNSGDTLTLGVGRGCSSQFLSEEQYMSRGLGIYSGKSNIGKHLTQNFDKYSLTEHWCFCDTDKCNYDHCFTDFKRHHIAAKQQYSQASLWNQNVHDNIPFSSYESDSFLGRRRSPTSQQLPYYKNDEIDLWALSITGVSSNIKVNYYTINTLLLFFYIFLNFFILI</sequence>